<dbReference type="Proteomes" id="UP000299102">
    <property type="component" value="Unassembled WGS sequence"/>
</dbReference>
<evidence type="ECO:0000313" key="1">
    <source>
        <dbReference type="EMBL" id="GBP03440.1"/>
    </source>
</evidence>
<proteinExistence type="predicted"/>
<accession>A0A4C1SQG1</accession>
<gene>
    <name evidence="1" type="ORF">EVAR_101803_1</name>
</gene>
<protein>
    <submittedName>
        <fullName evidence="1">Uncharacterized protein</fullName>
    </submittedName>
</protein>
<name>A0A4C1SQG1_EUMVA</name>
<dbReference type="AlphaFoldDB" id="A0A4C1SQG1"/>
<evidence type="ECO:0000313" key="2">
    <source>
        <dbReference type="Proteomes" id="UP000299102"/>
    </source>
</evidence>
<keyword evidence="2" id="KW-1185">Reference proteome</keyword>
<reference evidence="1 2" key="1">
    <citation type="journal article" date="2019" name="Commun. Biol.">
        <title>The bagworm genome reveals a unique fibroin gene that provides high tensile strength.</title>
        <authorList>
            <person name="Kono N."/>
            <person name="Nakamura H."/>
            <person name="Ohtoshi R."/>
            <person name="Tomita M."/>
            <person name="Numata K."/>
            <person name="Arakawa K."/>
        </authorList>
    </citation>
    <scope>NUCLEOTIDE SEQUENCE [LARGE SCALE GENOMIC DNA]</scope>
</reference>
<organism evidence="1 2">
    <name type="scientific">Eumeta variegata</name>
    <name type="common">Bagworm moth</name>
    <name type="synonym">Eumeta japonica</name>
    <dbReference type="NCBI Taxonomy" id="151549"/>
    <lineage>
        <taxon>Eukaryota</taxon>
        <taxon>Metazoa</taxon>
        <taxon>Ecdysozoa</taxon>
        <taxon>Arthropoda</taxon>
        <taxon>Hexapoda</taxon>
        <taxon>Insecta</taxon>
        <taxon>Pterygota</taxon>
        <taxon>Neoptera</taxon>
        <taxon>Endopterygota</taxon>
        <taxon>Lepidoptera</taxon>
        <taxon>Glossata</taxon>
        <taxon>Ditrysia</taxon>
        <taxon>Tineoidea</taxon>
        <taxon>Psychidae</taxon>
        <taxon>Oiketicinae</taxon>
        <taxon>Eumeta</taxon>
    </lineage>
</organism>
<comment type="caution">
    <text evidence="1">The sequence shown here is derived from an EMBL/GenBank/DDBJ whole genome shotgun (WGS) entry which is preliminary data.</text>
</comment>
<dbReference type="EMBL" id="BGZK01000010">
    <property type="protein sequence ID" value="GBP03440.1"/>
    <property type="molecule type" value="Genomic_DNA"/>
</dbReference>
<sequence length="79" mass="9225">MVFLCDSVMWWCRGSDDEAKRTPTYVLPAQLIIPQPGLPVALNSNWMRLGFGRFLTLQRCCGKYTKLQRSHEVYLRDVF</sequence>